<feature type="domain" description="HMG box" evidence="14">
    <location>
        <begin position="255"/>
        <end position="323"/>
    </location>
</feature>
<dbReference type="Ensembl" id="ENSOKIT00005004326.1">
    <property type="protein sequence ID" value="ENSOKIP00005004134.1"/>
    <property type="gene ID" value="ENSOKIG00005001865.1"/>
</dbReference>
<accession>A0A8C7CH78</accession>
<dbReference type="CDD" id="cd22033">
    <property type="entry name" value="HMG-box_SoxH_SOX30"/>
    <property type="match status" value="1"/>
</dbReference>
<evidence type="ECO:0000256" key="12">
    <source>
        <dbReference type="PROSITE-ProRule" id="PRU00267"/>
    </source>
</evidence>
<dbReference type="Proteomes" id="UP000694557">
    <property type="component" value="Unassembled WGS sequence"/>
</dbReference>
<evidence type="ECO:0000256" key="1">
    <source>
        <dbReference type="ARBA" id="ARBA00004496"/>
    </source>
</evidence>
<evidence type="ECO:0000256" key="11">
    <source>
        <dbReference type="ARBA" id="ARBA00070331"/>
    </source>
</evidence>
<dbReference type="InterPro" id="IPR036910">
    <property type="entry name" value="HMG_box_dom_sf"/>
</dbReference>
<evidence type="ECO:0000256" key="13">
    <source>
        <dbReference type="SAM" id="MobiDB-lite"/>
    </source>
</evidence>
<dbReference type="AlphaFoldDB" id="A0A8C7CH78"/>
<dbReference type="GO" id="GO:0001228">
    <property type="term" value="F:DNA-binding transcription activator activity, RNA polymerase II-specific"/>
    <property type="evidence" value="ECO:0007669"/>
    <property type="project" value="UniProtKB-ARBA"/>
</dbReference>
<feature type="region of interest" description="Disordered" evidence="13">
    <location>
        <begin position="411"/>
        <end position="451"/>
    </location>
</feature>
<keyword evidence="16" id="KW-1185">Reference proteome</keyword>
<dbReference type="FunFam" id="1.10.30.10:FF:000027">
    <property type="entry name" value="Transcription factor SOX-30"/>
    <property type="match status" value="1"/>
</dbReference>
<sequence length="639" mass="70032">MFATMDRHPKRRAQMTFKKSEPSQNEDDSGPPASKKNVSESEEPASSTERHRGDGEQKRPVGRPKGSGRSGNSVSGGVQVRPKVIFKADNKWGGDGELMPTSSSHLKGAIQGRTVTFEKEGASSLASKQSKATFDYPTTSQVLVIKEEIITTAPGQAKVKVDQEPATTHHQGCPPVAPTLDFSKPIHVVHENGMTFTVLDGKAITLSKVPYPPLVHVNVPPPPVKVKTRGMNLTMPPSEAENLEVPQSIDRNGYIKRPMNAFMVWARIHRPALSKANPTANNADISVQLGIEWSKLTEEEKRPYYVEARKLKDKHRQEFPGWIYQPRPGKRKCYPSVMSFAPEPSCCSAGTSGPAAESYPMTMMTMANTNTSSCVPYTQATGSNDHGLQVAITAAPNASQTTSPVSIFFQTTACPHPHPTATTSGGKPAERKHEASHSASNPEEAPKPRKISRQQAYYNSANEMPSTSMASSSRGLQMPLPNMAHPHMYPPSPIPHPVGLFPTPRFPFAPPYFMPGPNFYPPGSYPYLHSPYSYPVLQPQDFSNPMATPMATPGYPYDDNYDQHESTFSLLNRDYPFRQSGEGGQRCQGQAPTASELLGSVPLLDVRALENVFTNSASVQEVQVPNEEDEEEVRVMRIL</sequence>
<comment type="function">
    <text evidence="9">Acts both as a transcriptional activator and a repressor. Binds to the DNA sequence 5'-ACAAT-3' and shows a preference for guanine residues surrounding this core motif. Binds to its own promoter and activates its own transcription. Required to activate the expression of postmeiotic genes involved in spermiogenesis. Binds to the promoter region of CTNNB1 and represses its transcription which leads to inhibition of Wnt signaling. Also inhibits Wnt signaling by binding to the CTNNB1 protein, preventing interaction of CTNNB1 with TCF7L2/TCF4.</text>
</comment>
<dbReference type="GeneID" id="109892178"/>
<evidence type="ECO:0000256" key="8">
    <source>
        <dbReference type="ARBA" id="ARBA00023242"/>
    </source>
</evidence>
<feature type="compositionally biased region" description="Low complexity" evidence="13">
    <location>
        <begin position="70"/>
        <end position="80"/>
    </location>
</feature>
<dbReference type="PANTHER" id="PTHR47279:SF1">
    <property type="entry name" value="TRANSCRIPTION FACTOR SOX-30"/>
    <property type="match status" value="1"/>
</dbReference>
<protein>
    <recommendedName>
        <fullName evidence="11">Transcription factor SOX-30</fullName>
    </recommendedName>
</protein>
<evidence type="ECO:0000256" key="7">
    <source>
        <dbReference type="ARBA" id="ARBA00023163"/>
    </source>
</evidence>
<reference evidence="15" key="2">
    <citation type="submission" date="2025-09" db="UniProtKB">
        <authorList>
            <consortium name="Ensembl"/>
        </authorList>
    </citation>
    <scope>IDENTIFICATION</scope>
</reference>
<evidence type="ECO:0000259" key="14">
    <source>
        <dbReference type="PROSITE" id="PS50118"/>
    </source>
</evidence>
<keyword evidence="6" id="KW-0010">Activator</keyword>
<evidence type="ECO:0000256" key="5">
    <source>
        <dbReference type="ARBA" id="ARBA00023125"/>
    </source>
</evidence>
<keyword evidence="5 12" id="KW-0238">DNA-binding</keyword>
<proteinExistence type="predicted"/>
<dbReference type="InterPro" id="IPR052856">
    <property type="entry name" value="SOX30_TF"/>
</dbReference>
<comment type="subunit">
    <text evidence="10">Interacts with CTNNB1, competitively inhibiting CTNNB1-TCF7L2/TCF4 interaction.</text>
</comment>
<dbReference type="SMART" id="SM00398">
    <property type="entry name" value="HMG"/>
    <property type="match status" value="1"/>
</dbReference>
<dbReference type="GO" id="GO:0005737">
    <property type="term" value="C:cytoplasm"/>
    <property type="evidence" value="ECO:0007669"/>
    <property type="project" value="UniProtKB-SubCell"/>
</dbReference>
<feature type="DNA-binding region" description="HMG box" evidence="12">
    <location>
        <begin position="255"/>
        <end position="323"/>
    </location>
</feature>
<dbReference type="GO" id="GO:0005634">
    <property type="term" value="C:nucleus"/>
    <property type="evidence" value="ECO:0007669"/>
    <property type="project" value="UniProtKB-UniRule"/>
</dbReference>
<feature type="compositionally biased region" description="Basic and acidic residues" evidence="13">
    <location>
        <begin position="48"/>
        <end position="59"/>
    </location>
</feature>
<evidence type="ECO:0000313" key="16">
    <source>
        <dbReference type="Proteomes" id="UP000694557"/>
    </source>
</evidence>
<evidence type="ECO:0000256" key="3">
    <source>
        <dbReference type="ARBA" id="ARBA00022491"/>
    </source>
</evidence>
<keyword evidence="8 12" id="KW-0539">Nucleus</keyword>
<evidence type="ECO:0000256" key="9">
    <source>
        <dbReference type="ARBA" id="ARBA00054217"/>
    </source>
</evidence>
<dbReference type="Pfam" id="PF00505">
    <property type="entry name" value="HMG_box"/>
    <property type="match status" value="1"/>
</dbReference>
<dbReference type="PANTHER" id="PTHR47279">
    <property type="entry name" value="TRANSCRIPTION FACTOR SOX-30"/>
    <property type="match status" value="1"/>
</dbReference>
<evidence type="ECO:0000256" key="6">
    <source>
        <dbReference type="ARBA" id="ARBA00023159"/>
    </source>
</evidence>
<name>A0A8C7CH78_ONCKI</name>
<dbReference type="RefSeq" id="XP_020340209.1">
    <property type="nucleotide sequence ID" value="XM_020484620.2"/>
</dbReference>
<evidence type="ECO:0000313" key="15">
    <source>
        <dbReference type="Ensembl" id="ENSOKIP00005004134.1"/>
    </source>
</evidence>
<dbReference type="Gene3D" id="1.10.30.10">
    <property type="entry name" value="High mobility group box domain"/>
    <property type="match status" value="1"/>
</dbReference>
<evidence type="ECO:0000256" key="10">
    <source>
        <dbReference type="ARBA" id="ARBA00063959"/>
    </source>
</evidence>
<evidence type="ECO:0000256" key="2">
    <source>
        <dbReference type="ARBA" id="ARBA00022490"/>
    </source>
</evidence>
<reference evidence="15" key="1">
    <citation type="submission" date="2025-08" db="UniProtKB">
        <authorList>
            <consortium name="Ensembl"/>
        </authorList>
    </citation>
    <scope>IDENTIFICATION</scope>
</reference>
<dbReference type="GeneTree" id="ENSGT00940000161042"/>
<keyword evidence="3" id="KW-0678">Repressor</keyword>
<dbReference type="SUPFAM" id="SSF47095">
    <property type="entry name" value="HMG-box"/>
    <property type="match status" value="1"/>
</dbReference>
<organism evidence="15 16">
    <name type="scientific">Oncorhynchus kisutch</name>
    <name type="common">Coho salmon</name>
    <name type="synonym">Salmo kisutch</name>
    <dbReference type="NCBI Taxonomy" id="8019"/>
    <lineage>
        <taxon>Eukaryota</taxon>
        <taxon>Metazoa</taxon>
        <taxon>Chordata</taxon>
        <taxon>Craniata</taxon>
        <taxon>Vertebrata</taxon>
        <taxon>Euteleostomi</taxon>
        <taxon>Actinopterygii</taxon>
        <taxon>Neopterygii</taxon>
        <taxon>Teleostei</taxon>
        <taxon>Protacanthopterygii</taxon>
        <taxon>Salmoniformes</taxon>
        <taxon>Salmonidae</taxon>
        <taxon>Salmoninae</taxon>
        <taxon>Oncorhynchus</taxon>
    </lineage>
</organism>
<dbReference type="KEGG" id="oki:109892178"/>
<evidence type="ECO:0000256" key="4">
    <source>
        <dbReference type="ARBA" id="ARBA00023015"/>
    </source>
</evidence>
<keyword evidence="7" id="KW-0804">Transcription</keyword>
<keyword evidence="4" id="KW-0805">Transcription regulation</keyword>
<keyword evidence="2" id="KW-0963">Cytoplasm</keyword>
<comment type="subcellular location">
    <subcellularLocation>
        <location evidence="1">Cytoplasm</location>
    </subcellularLocation>
</comment>
<feature type="compositionally biased region" description="Low complexity" evidence="13">
    <location>
        <begin position="411"/>
        <end position="423"/>
    </location>
</feature>
<dbReference type="GO" id="GO:1990837">
    <property type="term" value="F:sequence-specific double-stranded DNA binding"/>
    <property type="evidence" value="ECO:0007669"/>
    <property type="project" value="TreeGrafter"/>
</dbReference>
<dbReference type="PROSITE" id="PS50118">
    <property type="entry name" value="HMG_BOX_2"/>
    <property type="match status" value="1"/>
</dbReference>
<feature type="region of interest" description="Disordered" evidence="13">
    <location>
        <begin position="1"/>
        <end position="82"/>
    </location>
</feature>
<dbReference type="InterPro" id="IPR009071">
    <property type="entry name" value="HMG_box_dom"/>
</dbReference>
<gene>
    <name evidence="15" type="primary">sox30</name>
</gene>